<gene>
    <name evidence="4" type="ORF">H9642_07005</name>
</gene>
<feature type="domain" description="Soluble ligand binding" evidence="3">
    <location>
        <begin position="224"/>
        <end position="270"/>
    </location>
</feature>
<feature type="domain" description="Polysaccharide export protein N-terminal" evidence="2">
    <location>
        <begin position="71"/>
        <end position="144"/>
    </location>
</feature>
<reference evidence="4 5" key="1">
    <citation type="submission" date="2020-08" db="EMBL/GenBank/DDBJ databases">
        <title>A Genomic Blueprint of the Chicken Gut Microbiome.</title>
        <authorList>
            <person name="Gilroy R."/>
            <person name="Ravi A."/>
            <person name="Getino M."/>
            <person name="Pursley I."/>
            <person name="Horton D.L."/>
            <person name="Alikhan N.-F."/>
            <person name="Baker D."/>
            <person name="Gharbi K."/>
            <person name="Hall N."/>
            <person name="Watson M."/>
            <person name="Adriaenssens E.M."/>
            <person name="Foster-Nyarko E."/>
            <person name="Jarju S."/>
            <person name="Secka A."/>
            <person name="Antonio M."/>
            <person name="Oren A."/>
            <person name="Chaudhuri R."/>
            <person name="La Ragione R.M."/>
            <person name="Hildebrand F."/>
            <person name="Pallen M.J."/>
        </authorList>
    </citation>
    <scope>NUCLEOTIDE SEQUENCE [LARGE SCALE GENOMIC DNA]</scope>
    <source>
        <strain evidence="4 5">Sa2CUA2</strain>
    </source>
</reference>
<accession>A0ABR8TMF5</accession>
<dbReference type="Pfam" id="PF10531">
    <property type="entry name" value="SLBB"/>
    <property type="match status" value="1"/>
</dbReference>
<dbReference type="InterPro" id="IPR003715">
    <property type="entry name" value="Poly_export_N"/>
</dbReference>
<dbReference type="PANTHER" id="PTHR33619">
    <property type="entry name" value="POLYSACCHARIDE EXPORT PROTEIN GFCE-RELATED"/>
    <property type="match status" value="1"/>
</dbReference>
<evidence type="ECO:0000259" key="2">
    <source>
        <dbReference type="Pfam" id="PF02563"/>
    </source>
</evidence>
<evidence type="ECO:0000259" key="3">
    <source>
        <dbReference type="Pfam" id="PF10531"/>
    </source>
</evidence>
<dbReference type="Proteomes" id="UP000611945">
    <property type="component" value="Unassembled WGS sequence"/>
</dbReference>
<keyword evidence="1" id="KW-0732">Signal</keyword>
<evidence type="ECO:0000313" key="4">
    <source>
        <dbReference type="EMBL" id="MBD7976937.1"/>
    </source>
</evidence>
<sequence>MERPRMIAMRSLTLLLLAVLAGCSSNSERSIPARILTAPDALAGRTEILPVQQVLRPMDVLEVIYHIDLDSDAAYRIQNGDQLELNFVTARGLNSSKTVMPDGTVNLEYAGTVKVAGLTVKEAEQKITELYSQTLRNPIISASVPRAQSNLQSLRDTLFSPGGGMSRDITIGPDGRATFPMLGNMPLTGVTLQELEKALNQRYAREVGPLRVDVLLKSSMPNEVFILGEVGQPGAYPVRRPISVLEALTLARGHTPRSDLREVMIVNRQGDQVVARTYNIKAVLDDDASSLAYLQPDDLLFIPKTGLAKAGDTMKQLADVILFGGFNFGFSYQVDSKDSN</sequence>
<name>A0ABR8TMF5_9PSED</name>
<evidence type="ECO:0000313" key="5">
    <source>
        <dbReference type="Proteomes" id="UP000611945"/>
    </source>
</evidence>
<dbReference type="PANTHER" id="PTHR33619:SF3">
    <property type="entry name" value="POLYSACCHARIDE EXPORT PROTEIN GFCE-RELATED"/>
    <property type="match status" value="1"/>
</dbReference>
<dbReference type="InterPro" id="IPR019554">
    <property type="entry name" value="Soluble_ligand-bd"/>
</dbReference>
<proteinExistence type="predicted"/>
<dbReference type="Gene3D" id="3.10.560.10">
    <property type="entry name" value="Outer membrane lipoprotein wza domain like"/>
    <property type="match status" value="1"/>
</dbReference>
<dbReference type="InterPro" id="IPR049712">
    <property type="entry name" value="Poly_export"/>
</dbReference>
<organism evidence="4 5">
    <name type="scientific">Serpens gallinarum</name>
    <dbReference type="NCBI Taxonomy" id="2763075"/>
    <lineage>
        <taxon>Bacteria</taxon>
        <taxon>Pseudomonadati</taxon>
        <taxon>Pseudomonadota</taxon>
        <taxon>Gammaproteobacteria</taxon>
        <taxon>Pseudomonadales</taxon>
        <taxon>Pseudomonadaceae</taxon>
        <taxon>Pseudomonas</taxon>
    </lineage>
</organism>
<dbReference type="Gene3D" id="3.30.1950.10">
    <property type="entry name" value="wza like domain"/>
    <property type="match status" value="2"/>
</dbReference>
<dbReference type="EMBL" id="JACSQG010000002">
    <property type="protein sequence ID" value="MBD7976937.1"/>
    <property type="molecule type" value="Genomic_DNA"/>
</dbReference>
<comment type="caution">
    <text evidence="4">The sequence shown here is derived from an EMBL/GenBank/DDBJ whole genome shotgun (WGS) entry which is preliminary data.</text>
</comment>
<protein>
    <submittedName>
        <fullName evidence="4">Polysaccharide biosynthesis/export family protein</fullName>
    </submittedName>
</protein>
<feature type="domain" description="Polysaccharide export protein N-terminal" evidence="2">
    <location>
        <begin position="167"/>
        <end position="214"/>
    </location>
</feature>
<dbReference type="PROSITE" id="PS51257">
    <property type="entry name" value="PROKAR_LIPOPROTEIN"/>
    <property type="match status" value="1"/>
</dbReference>
<keyword evidence="5" id="KW-1185">Reference proteome</keyword>
<evidence type="ECO:0000256" key="1">
    <source>
        <dbReference type="ARBA" id="ARBA00022729"/>
    </source>
</evidence>
<dbReference type="Pfam" id="PF02563">
    <property type="entry name" value="Poly_export"/>
    <property type="match status" value="2"/>
</dbReference>